<comment type="subcellular location">
    <subcellularLocation>
        <location evidence="2">Nucleus</location>
    </subcellularLocation>
</comment>
<keyword evidence="8" id="KW-1185">Reference proteome</keyword>
<dbReference type="InterPro" id="IPR044666">
    <property type="entry name" value="Cyclophilin_A-like"/>
</dbReference>
<feature type="region of interest" description="Disordered" evidence="5">
    <location>
        <begin position="400"/>
        <end position="562"/>
    </location>
</feature>
<evidence type="ECO:0000313" key="8">
    <source>
        <dbReference type="Proteomes" id="UP000243876"/>
    </source>
</evidence>
<feature type="compositionally biased region" description="Basic and acidic residues" evidence="5">
    <location>
        <begin position="442"/>
        <end position="454"/>
    </location>
</feature>
<reference evidence="8" key="1">
    <citation type="submission" date="2015-02" db="EMBL/GenBank/DDBJ databases">
        <authorList>
            <person name="Gon?alves P."/>
        </authorList>
    </citation>
    <scope>NUCLEOTIDE SEQUENCE [LARGE SCALE GENOMIC DNA]</scope>
</reference>
<evidence type="ECO:0000259" key="6">
    <source>
        <dbReference type="PROSITE" id="PS50072"/>
    </source>
</evidence>
<feature type="compositionally biased region" description="Gly residues" evidence="5">
    <location>
        <begin position="526"/>
        <end position="536"/>
    </location>
</feature>
<sequence length="562" mass="62497">MSVVVTTEPITDGVVLLKTTLGDILIELWRREAPKAVRKLTLSSSTGHYDGAPFHRVMPGFIAQTGGEDECIYDEGSFEVETNQRLKFNRRGLVAMASDPDTKSNMSQFFFTLDATPDLQNKHTIFGRIAGDTLFNVLKLNEIELEPGTDRPVYPPLIKSVEVKIDPFEDTHEPIKPRITAQERKEQEKAKREMKVERAKQREQSKRKGTKNKSLLSFGEEAEDLADDSLPKTKFKSAHDVATDGRLSSKVIDDRGTSATLPPELMGAPPVPKKRRGDEDERREEKRSRSDAPSAPSTSKLEEARALKAKAPKSEAERRKEEIAKVQAELKKMSRADVSDDEDGKPAKKPKRSGPSLLQLEREKYIRGGASKASRGKRKADDDDDVMDVLAGFRNKLTEAAKAAPAQDDEDAHKPEKLHGIDLNDDELDDDDAGWLSHSLRFRKDATLDQHNIDEYAVVDPLAKEQRTLDEMRANADNSRSRRYAGEREQGRDERRGGGGGGGGGGDRYGAGRERERFGDRRGGEQRGGGGAGGRGSEQWGRDRPEVRGDWKQDRMSTADLA</sequence>
<evidence type="ECO:0000313" key="7">
    <source>
        <dbReference type="EMBL" id="CEQ38683.1"/>
    </source>
</evidence>
<dbReference type="InterPro" id="IPR029000">
    <property type="entry name" value="Cyclophilin-like_dom_sf"/>
</dbReference>
<feature type="compositionally biased region" description="Basic and acidic residues" evidence="5">
    <location>
        <begin position="169"/>
        <end position="206"/>
    </location>
</feature>
<evidence type="ECO:0000256" key="4">
    <source>
        <dbReference type="ARBA" id="ARBA00038509"/>
    </source>
</evidence>
<comment type="catalytic activity">
    <reaction evidence="1">
        <text>[protein]-peptidylproline (omega=180) = [protein]-peptidylproline (omega=0)</text>
        <dbReference type="Rhea" id="RHEA:16237"/>
        <dbReference type="Rhea" id="RHEA-COMP:10747"/>
        <dbReference type="Rhea" id="RHEA-COMP:10748"/>
        <dbReference type="ChEBI" id="CHEBI:83833"/>
        <dbReference type="ChEBI" id="CHEBI:83834"/>
        <dbReference type="EC" id="5.2.1.8"/>
    </reaction>
</comment>
<feature type="compositionally biased region" description="Gly residues" evidence="5">
    <location>
        <begin position="498"/>
        <end position="509"/>
    </location>
</feature>
<evidence type="ECO:0000256" key="2">
    <source>
        <dbReference type="ARBA" id="ARBA00004123"/>
    </source>
</evidence>
<dbReference type="PROSITE" id="PS50072">
    <property type="entry name" value="CSA_PPIASE_2"/>
    <property type="match status" value="1"/>
</dbReference>
<dbReference type="GO" id="GO:0006457">
    <property type="term" value="P:protein folding"/>
    <property type="evidence" value="ECO:0007669"/>
    <property type="project" value="InterPro"/>
</dbReference>
<protein>
    <submittedName>
        <fullName evidence="7">SPOSA6832_00126-mRNA-1:cds</fullName>
    </submittedName>
</protein>
<feature type="compositionally biased region" description="Basic and acidic residues" evidence="5">
    <location>
        <begin position="411"/>
        <end position="422"/>
    </location>
</feature>
<dbReference type="InterPro" id="IPR020892">
    <property type="entry name" value="Cyclophilin-type_PPIase_CS"/>
</dbReference>
<dbReference type="PROSITE" id="PS00170">
    <property type="entry name" value="CSA_PPIASE_1"/>
    <property type="match status" value="1"/>
</dbReference>
<dbReference type="GO" id="GO:0003755">
    <property type="term" value="F:peptidyl-prolyl cis-trans isomerase activity"/>
    <property type="evidence" value="ECO:0007669"/>
    <property type="project" value="UniProtKB-EC"/>
</dbReference>
<dbReference type="InterPro" id="IPR002130">
    <property type="entry name" value="Cyclophilin-type_PPIase_dom"/>
</dbReference>
<dbReference type="PANTHER" id="PTHR45625:SF6">
    <property type="entry name" value="SPLICEOSOME-ASSOCIATED PROTEIN CWC27 HOMOLOG"/>
    <property type="match status" value="1"/>
</dbReference>
<feature type="region of interest" description="Disordered" evidence="5">
    <location>
        <begin position="169"/>
        <end position="218"/>
    </location>
</feature>
<feature type="compositionally biased region" description="Acidic residues" evidence="5">
    <location>
        <begin position="423"/>
        <end position="433"/>
    </location>
</feature>
<feature type="compositionally biased region" description="Basic and acidic residues" evidence="5">
    <location>
        <begin position="276"/>
        <end position="290"/>
    </location>
</feature>
<evidence type="ECO:0000256" key="5">
    <source>
        <dbReference type="SAM" id="MobiDB-lite"/>
    </source>
</evidence>
<dbReference type="OrthoDB" id="442970at2759"/>
<dbReference type="AlphaFoldDB" id="A0A0D6EFZ1"/>
<feature type="compositionally biased region" description="Basic and acidic residues" evidence="5">
    <location>
        <begin position="300"/>
        <end position="338"/>
    </location>
</feature>
<dbReference type="SUPFAM" id="SSF50891">
    <property type="entry name" value="Cyclophilin-like"/>
    <property type="match status" value="1"/>
</dbReference>
<dbReference type="GO" id="GO:0071013">
    <property type="term" value="C:catalytic step 2 spliceosome"/>
    <property type="evidence" value="ECO:0007669"/>
    <property type="project" value="TreeGrafter"/>
</dbReference>
<feature type="compositionally biased region" description="Basic and acidic residues" evidence="5">
    <location>
        <begin position="540"/>
        <end position="562"/>
    </location>
</feature>
<gene>
    <name evidence="7" type="primary">SPOSA6832_00126</name>
</gene>
<comment type="similarity">
    <text evidence="4">Belongs to the cyclophilin-type PPIase family. CWC27 subfamily.</text>
</comment>
<evidence type="ECO:0000256" key="1">
    <source>
        <dbReference type="ARBA" id="ARBA00000971"/>
    </source>
</evidence>
<dbReference type="Pfam" id="PF00160">
    <property type="entry name" value="Pro_isomerase"/>
    <property type="match status" value="1"/>
</dbReference>
<feature type="compositionally biased region" description="Basic and acidic residues" evidence="5">
    <location>
        <begin position="484"/>
        <end position="497"/>
    </location>
</feature>
<name>A0A0D6EFZ1_SPOSA</name>
<dbReference type="EMBL" id="CENE01000001">
    <property type="protein sequence ID" value="CEQ38683.1"/>
    <property type="molecule type" value="Genomic_DNA"/>
</dbReference>
<proteinExistence type="inferred from homology"/>
<feature type="compositionally biased region" description="Basic and acidic residues" evidence="5">
    <location>
        <begin position="510"/>
        <end position="525"/>
    </location>
</feature>
<feature type="region of interest" description="Disordered" evidence="5">
    <location>
        <begin position="240"/>
        <end position="385"/>
    </location>
</feature>
<keyword evidence="3" id="KW-0539">Nucleus</keyword>
<feature type="compositionally biased region" description="Basic and acidic residues" evidence="5">
    <location>
        <begin position="462"/>
        <end position="474"/>
    </location>
</feature>
<dbReference type="Gene3D" id="2.40.100.10">
    <property type="entry name" value="Cyclophilin-like"/>
    <property type="match status" value="1"/>
</dbReference>
<organism evidence="7 8">
    <name type="scientific">Sporidiobolus salmonicolor</name>
    <name type="common">Yeast-like fungus</name>
    <name type="synonym">Sporobolomyces salmonicolor</name>
    <dbReference type="NCBI Taxonomy" id="5005"/>
    <lineage>
        <taxon>Eukaryota</taxon>
        <taxon>Fungi</taxon>
        <taxon>Dikarya</taxon>
        <taxon>Basidiomycota</taxon>
        <taxon>Pucciniomycotina</taxon>
        <taxon>Microbotryomycetes</taxon>
        <taxon>Sporidiobolales</taxon>
        <taxon>Sporidiobolaceae</taxon>
        <taxon>Sporobolomyces</taxon>
    </lineage>
</organism>
<dbReference type="Proteomes" id="UP000243876">
    <property type="component" value="Unassembled WGS sequence"/>
</dbReference>
<accession>A0A0D6EFZ1</accession>
<feature type="domain" description="PPIase cyclophilin-type" evidence="6">
    <location>
        <begin position="14"/>
        <end position="163"/>
    </location>
</feature>
<evidence type="ECO:0000256" key="3">
    <source>
        <dbReference type="ARBA" id="ARBA00023242"/>
    </source>
</evidence>
<dbReference type="PANTHER" id="PTHR45625">
    <property type="entry name" value="PEPTIDYL-PROLYL CIS-TRANS ISOMERASE-RELATED"/>
    <property type="match status" value="1"/>
</dbReference>